<keyword evidence="2" id="KW-1185">Reference proteome</keyword>
<dbReference type="Proteomes" id="UP001153269">
    <property type="component" value="Unassembled WGS sequence"/>
</dbReference>
<evidence type="ECO:0000313" key="1">
    <source>
        <dbReference type="EMBL" id="CAB1455774.1"/>
    </source>
</evidence>
<sequence length="118" mass="13166">METEWTTRCLLKAILVSKDSTGSVFFILLIWNREQSSVNRNNQHLLGGLIPVCVIEAEVNSFHWKLRRKQATRSSRSVHVPPAVLLHSSASTVTECKVIRLNIIRADVHSSGAGGFNE</sequence>
<evidence type="ECO:0000313" key="2">
    <source>
        <dbReference type="Proteomes" id="UP001153269"/>
    </source>
</evidence>
<proteinExistence type="predicted"/>
<name>A0A9N7ZBK8_PLEPL</name>
<dbReference type="AlphaFoldDB" id="A0A9N7ZBK8"/>
<dbReference type="EMBL" id="CADEAL010004269">
    <property type="protein sequence ID" value="CAB1455774.1"/>
    <property type="molecule type" value="Genomic_DNA"/>
</dbReference>
<gene>
    <name evidence="1" type="ORF">PLEPLA_LOCUS43555</name>
</gene>
<accession>A0A9N7ZBK8</accession>
<organism evidence="1 2">
    <name type="scientific">Pleuronectes platessa</name>
    <name type="common">European plaice</name>
    <dbReference type="NCBI Taxonomy" id="8262"/>
    <lineage>
        <taxon>Eukaryota</taxon>
        <taxon>Metazoa</taxon>
        <taxon>Chordata</taxon>
        <taxon>Craniata</taxon>
        <taxon>Vertebrata</taxon>
        <taxon>Euteleostomi</taxon>
        <taxon>Actinopterygii</taxon>
        <taxon>Neopterygii</taxon>
        <taxon>Teleostei</taxon>
        <taxon>Neoteleostei</taxon>
        <taxon>Acanthomorphata</taxon>
        <taxon>Carangaria</taxon>
        <taxon>Pleuronectiformes</taxon>
        <taxon>Pleuronectoidei</taxon>
        <taxon>Pleuronectidae</taxon>
        <taxon>Pleuronectes</taxon>
    </lineage>
</organism>
<protein>
    <submittedName>
        <fullName evidence="1">Uncharacterized protein</fullName>
    </submittedName>
</protein>
<comment type="caution">
    <text evidence="1">The sequence shown here is derived from an EMBL/GenBank/DDBJ whole genome shotgun (WGS) entry which is preliminary data.</text>
</comment>
<reference evidence="1" key="1">
    <citation type="submission" date="2020-03" db="EMBL/GenBank/DDBJ databases">
        <authorList>
            <person name="Weist P."/>
        </authorList>
    </citation>
    <scope>NUCLEOTIDE SEQUENCE</scope>
</reference>